<feature type="compositionally biased region" description="Polar residues" evidence="1">
    <location>
        <begin position="73"/>
        <end position="89"/>
    </location>
</feature>
<protein>
    <submittedName>
        <fullName evidence="2">Uncharacterized protein</fullName>
    </submittedName>
</protein>
<evidence type="ECO:0000313" key="3">
    <source>
        <dbReference type="Proteomes" id="UP000002456"/>
    </source>
</evidence>
<sequence>MRCDYRHLIQRRLNKRNNCDWRAVISMAMAPTNVPEHMANGARQEASITDATSPMAMRAQYAQINAHALNAPNPAQTSTSVQMPSSSAGFDSPNAARRRIPVAVHAPQAHR</sequence>
<dbReference type="Proteomes" id="UP000002456">
    <property type="component" value="Chromosome"/>
</dbReference>
<name>B8DU44_BIFA0</name>
<organism evidence="2 3">
    <name type="scientific">Bifidobacterium animalis subsp. lactis (strain AD011)</name>
    <dbReference type="NCBI Taxonomy" id="442563"/>
    <lineage>
        <taxon>Bacteria</taxon>
        <taxon>Bacillati</taxon>
        <taxon>Actinomycetota</taxon>
        <taxon>Actinomycetes</taxon>
        <taxon>Bifidobacteriales</taxon>
        <taxon>Bifidobacteriaceae</taxon>
        <taxon>Bifidobacterium</taxon>
    </lineage>
</organism>
<dbReference type="EMBL" id="CP001213">
    <property type="protein sequence ID" value="ACL29523.1"/>
    <property type="molecule type" value="Genomic_DNA"/>
</dbReference>
<feature type="region of interest" description="Disordered" evidence="1">
    <location>
        <begin position="71"/>
        <end position="111"/>
    </location>
</feature>
<evidence type="ECO:0000256" key="1">
    <source>
        <dbReference type="SAM" id="MobiDB-lite"/>
    </source>
</evidence>
<gene>
    <name evidence="2" type="ordered locus">BLA_1235</name>
</gene>
<keyword evidence="3" id="KW-1185">Reference proteome</keyword>
<reference evidence="2 3" key="1">
    <citation type="journal article" date="2009" name="J. Bacteriol.">
        <title>Genome sequence of the probiotic bacterium Bifidobacterium animalis subsp. lactis AD011.</title>
        <authorList>
            <person name="Kim J.F."/>
            <person name="Jeong H."/>
            <person name="Yu D.S."/>
            <person name="Choi S.-H."/>
            <person name="Hur C.-G."/>
            <person name="Park M.-S."/>
            <person name="Yoon S.H."/>
            <person name="Kim D.-W."/>
            <person name="Ji G.E."/>
            <person name="Park H.-S."/>
            <person name="Oh T.K."/>
        </authorList>
    </citation>
    <scope>NUCLEOTIDE SEQUENCE [LARGE SCALE GENOMIC DNA]</scope>
    <source>
        <strain evidence="2 3">AD011</strain>
    </source>
</reference>
<evidence type="ECO:0000313" key="2">
    <source>
        <dbReference type="EMBL" id="ACL29523.1"/>
    </source>
</evidence>
<dbReference type="HOGENOM" id="CLU_2153404_0_0_11"/>
<accession>B8DU44</accession>
<proteinExistence type="predicted"/>
<dbReference type="KEGG" id="bla:BLA_1235"/>
<dbReference type="AlphaFoldDB" id="B8DU44"/>
<dbReference type="STRING" id="442563.BLA_1235"/>